<keyword evidence="4" id="KW-1185">Reference proteome</keyword>
<dbReference type="RefSeq" id="WP_121435213.1">
    <property type="nucleotide sequence ID" value="NZ_RBWU01000003.1"/>
</dbReference>
<feature type="region of interest" description="Disordered" evidence="1">
    <location>
        <begin position="1"/>
        <end position="23"/>
    </location>
</feature>
<organism evidence="3 4">
    <name type="scientific">Actinomadura pelletieri DSM 43383</name>
    <dbReference type="NCBI Taxonomy" id="1120940"/>
    <lineage>
        <taxon>Bacteria</taxon>
        <taxon>Bacillati</taxon>
        <taxon>Actinomycetota</taxon>
        <taxon>Actinomycetes</taxon>
        <taxon>Streptosporangiales</taxon>
        <taxon>Thermomonosporaceae</taxon>
        <taxon>Actinomadura</taxon>
    </lineage>
</organism>
<feature type="compositionally biased region" description="Basic and acidic residues" evidence="1">
    <location>
        <begin position="190"/>
        <end position="200"/>
    </location>
</feature>
<protein>
    <submittedName>
        <fullName evidence="3">Uncharacterized protein</fullName>
    </submittedName>
</protein>
<gene>
    <name evidence="3" type="ORF">BZB76_3359</name>
</gene>
<keyword evidence="2" id="KW-0472">Membrane</keyword>
<name>A0A495QPG7_9ACTN</name>
<dbReference type="Proteomes" id="UP000274601">
    <property type="component" value="Unassembled WGS sequence"/>
</dbReference>
<evidence type="ECO:0000313" key="3">
    <source>
        <dbReference type="EMBL" id="RKS74837.1"/>
    </source>
</evidence>
<keyword evidence="2" id="KW-1133">Transmembrane helix</keyword>
<feature type="transmembrane region" description="Helical" evidence="2">
    <location>
        <begin position="48"/>
        <end position="68"/>
    </location>
</feature>
<keyword evidence="2" id="KW-0812">Transmembrane</keyword>
<evidence type="ECO:0000256" key="1">
    <source>
        <dbReference type="SAM" id="MobiDB-lite"/>
    </source>
</evidence>
<comment type="caution">
    <text evidence="3">The sequence shown here is derived from an EMBL/GenBank/DDBJ whole genome shotgun (WGS) entry which is preliminary data.</text>
</comment>
<sequence length="232" mass="24431">MTGDLGSDAGRARARPSFLPPVDGYPPPAGDTAPVAPLVTPPGRGAPWIAAMIVAASALLVSAFMPWARAEIVVELFGRPIGRDLGSVAGIDADDLVLAVPVLGVVAIALACGDLAGRDPRIGGLAAIPGTLALLVCGLFVLRLGDVRDDLPRTGLDVGYQITVRYGWYLAVIASLMVIGFSLARPISERVSRTRPRPEQPHAQYHAGRQYYTGRQYYAERPPADDPGQGQS</sequence>
<reference evidence="3 4" key="1">
    <citation type="submission" date="2018-10" db="EMBL/GenBank/DDBJ databases">
        <title>Genomic Encyclopedia of Archaeal and Bacterial Type Strains, Phase II (KMG-II): from individual species to whole genera.</title>
        <authorList>
            <person name="Goeker M."/>
        </authorList>
    </citation>
    <scope>NUCLEOTIDE SEQUENCE [LARGE SCALE GENOMIC DNA]</scope>
    <source>
        <strain evidence="3 4">DSM 43383</strain>
    </source>
</reference>
<feature type="transmembrane region" description="Helical" evidence="2">
    <location>
        <begin position="96"/>
        <end position="115"/>
    </location>
</feature>
<dbReference type="EMBL" id="RBWU01000003">
    <property type="protein sequence ID" value="RKS74837.1"/>
    <property type="molecule type" value="Genomic_DNA"/>
</dbReference>
<evidence type="ECO:0000256" key="2">
    <source>
        <dbReference type="SAM" id="Phobius"/>
    </source>
</evidence>
<accession>A0A495QPG7</accession>
<feature type="transmembrane region" description="Helical" evidence="2">
    <location>
        <begin position="122"/>
        <end position="142"/>
    </location>
</feature>
<proteinExistence type="predicted"/>
<dbReference type="OrthoDB" id="3467253at2"/>
<feature type="transmembrane region" description="Helical" evidence="2">
    <location>
        <begin position="166"/>
        <end position="187"/>
    </location>
</feature>
<feature type="region of interest" description="Disordered" evidence="1">
    <location>
        <begin position="190"/>
        <end position="209"/>
    </location>
</feature>
<dbReference type="AlphaFoldDB" id="A0A495QPG7"/>
<evidence type="ECO:0000313" key="4">
    <source>
        <dbReference type="Proteomes" id="UP000274601"/>
    </source>
</evidence>